<evidence type="ECO:0000313" key="1">
    <source>
        <dbReference type="EMBL" id="JAU55532.1"/>
    </source>
</evidence>
<name>A0A1J3GMN0_NOCCA</name>
<accession>A0A1J3GMN0</accession>
<proteinExistence type="predicted"/>
<sequence>MNLLDQMHEKEIFPSVVTDMIVASKEQEAEDEPEVVGRITRSSAREMAKEARSLIAEGSLNLPMIQVFNIVTLKTSPGNDN</sequence>
<organism evidence="1">
    <name type="scientific">Noccaea caerulescens</name>
    <name type="common">Alpine penny-cress</name>
    <name type="synonym">Thlaspi caerulescens</name>
    <dbReference type="NCBI Taxonomy" id="107243"/>
    <lineage>
        <taxon>Eukaryota</taxon>
        <taxon>Viridiplantae</taxon>
        <taxon>Streptophyta</taxon>
        <taxon>Embryophyta</taxon>
        <taxon>Tracheophyta</taxon>
        <taxon>Spermatophyta</taxon>
        <taxon>Magnoliopsida</taxon>
        <taxon>eudicotyledons</taxon>
        <taxon>Gunneridae</taxon>
        <taxon>Pentapetalae</taxon>
        <taxon>rosids</taxon>
        <taxon>malvids</taxon>
        <taxon>Brassicales</taxon>
        <taxon>Brassicaceae</taxon>
        <taxon>Coluteocarpeae</taxon>
        <taxon>Noccaea</taxon>
    </lineage>
</organism>
<protein>
    <submittedName>
        <fullName evidence="1">Uncharacterized protein</fullName>
    </submittedName>
</protein>
<gene>
    <name evidence="1" type="ORF">LE_TR5386_c31_g1_i1_g.18666</name>
</gene>
<reference evidence="1" key="1">
    <citation type="submission" date="2016-07" db="EMBL/GenBank/DDBJ databases">
        <title>De novo transcriptome assembly of four accessions of the metal hyperaccumulator plant Noccaea caerulescens.</title>
        <authorList>
            <person name="Blande D."/>
            <person name="Halimaa P."/>
            <person name="Tervahauta A.I."/>
            <person name="Aarts M.G."/>
            <person name="Karenlampi S.O."/>
        </authorList>
    </citation>
    <scope>NUCLEOTIDE SEQUENCE</scope>
</reference>
<dbReference type="EMBL" id="GEVL01021809">
    <property type="protein sequence ID" value="JAU55532.1"/>
    <property type="molecule type" value="Transcribed_RNA"/>
</dbReference>
<dbReference type="AlphaFoldDB" id="A0A1J3GMN0"/>